<feature type="domain" description="PDZ" evidence="4">
    <location>
        <begin position="15"/>
        <end position="68"/>
    </location>
</feature>
<reference evidence="5" key="1">
    <citation type="journal article" date="2024" name="Gigascience">
        <title>Chromosome-level genome of the poultry shaft louse Menopon gallinae provides insight into the host-switching and adaptive evolution of parasitic lice.</title>
        <authorList>
            <person name="Xu Y."/>
            <person name="Ma L."/>
            <person name="Liu S."/>
            <person name="Liang Y."/>
            <person name="Liu Q."/>
            <person name="He Z."/>
            <person name="Tian L."/>
            <person name="Duan Y."/>
            <person name="Cai W."/>
            <person name="Li H."/>
            <person name="Song F."/>
        </authorList>
    </citation>
    <scope>NUCLEOTIDE SEQUENCE</scope>
    <source>
        <strain evidence="5">Cailab_2023a</strain>
    </source>
</reference>
<evidence type="ECO:0000259" key="4">
    <source>
        <dbReference type="PROSITE" id="PS50106"/>
    </source>
</evidence>
<gene>
    <name evidence="5" type="ORF">PYX00_002482</name>
</gene>
<dbReference type="GO" id="GO:0005737">
    <property type="term" value="C:cytoplasm"/>
    <property type="evidence" value="ECO:0007669"/>
    <property type="project" value="UniProtKB-SubCell"/>
</dbReference>
<sequence>MLKFCKSYKPESKRIYEVNPGSKAAQKGIREGDVISSINGRSTRNLDNSEAHALLKNAGQHLHLSLNE</sequence>
<organism evidence="5">
    <name type="scientific">Menopon gallinae</name>
    <name type="common">poultry shaft louse</name>
    <dbReference type="NCBI Taxonomy" id="328185"/>
    <lineage>
        <taxon>Eukaryota</taxon>
        <taxon>Metazoa</taxon>
        <taxon>Ecdysozoa</taxon>
        <taxon>Arthropoda</taxon>
        <taxon>Hexapoda</taxon>
        <taxon>Insecta</taxon>
        <taxon>Pterygota</taxon>
        <taxon>Neoptera</taxon>
        <taxon>Paraneoptera</taxon>
        <taxon>Psocodea</taxon>
        <taxon>Troctomorpha</taxon>
        <taxon>Phthiraptera</taxon>
        <taxon>Amblycera</taxon>
        <taxon>Menoponidae</taxon>
        <taxon>Menopon</taxon>
    </lineage>
</organism>
<dbReference type="GO" id="GO:0003779">
    <property type="term" value="F:actin binding"/>
    <property type="evidence" value="ECO:0007669"/>
    <property type="project" value="TreeGrafter"/>
</dbReference>
<keyword evidence="3" id="KW-0440">LIM domain</keyword>
<dbReference type="EMBL" id="JARGDH010000001">
    <property type="protein sequence ID" value="KAL0281523.1"/>
    <property type="molecule type" value="Genomic_DNA"/>
</dbReference>
<dbReference type="PANTHER" id="PTHR24214">
    <property type="entry name" value="PDZ AND LIM DOMAIN PROTEIN ZASP"/>
    <property type="match status" value="1"/>
</dbReference>
<dbReference type="InterPro" id="IPR036034">
    <property type="entry name" value="PDZ_sf"/>
</dbReference>
<dbReference type="PANTHER" id="PTHR24214:SF38">
    <property type="entry name" value="PDZ AND LIM DOMAIN PROTEIN ZASP-RELATED"/>
    <property type="match status" value="1"/>
</dbReference>
<dbReference type="PROSITE" id="PS50106">
    <property type="entry name" value="PDZ"/>
    <property type="match status" value="1"/>
</dbReference>
<dbReference type="GO" id="GO:0005912">
    <property type="term" value="C:adherens junction"/>
    <property type="evidence" value="ECO:0007669"/>
    <property type="project" value="TreeGrafter"/>
</dbReference>
<dbReference type="GO" id="GO:0031941">
    <property type="term" value="C:filamentous actin"/>
    <property type="evidence" value="ECO:0007669"/>
    <property type="project" value="TreeGrafter"/>
</dbReference>
<comment type="subcellular location">
    <subcellularLocation>
        <location evidence="1">Cytoplasm</location>
    </subcellularLocation>
</comment>
<dbReference type="Pfam" id="PF00595">
    <property type="entry name" value="PDZ"/>
    <property type="match status" value="1"/>
</dbReference>
<name>A0AAW2IIH9_9NEOP</name>
<keyword evidence="2" id="KW-0963">Cytoplasm</keyword>
<comment type="caution">
    <text evidence="5">The sequence shown here is derived from an EMBL/GenBank/DDBJ whole genome shotgun (WGS) entry which is preliminary data.</text>
</comment>
<dbReference type="GO" id="GO:0061061">
    <property type="term" value="P:muscle structure development"/>
    <property type="evidence" value="ECO:0007669"/>
    <property type="project" value="TreeGrafter"/>
</dbReference>
<dbReference type="InterPro" id="IPR050604">
    <property type="entry name" value="PDZ-LIM_domain"/>
</dbReference>
<dbReference type="GO" id="GO:0001725">
    <property type="term" value="C:stress fiber"/>
    <property type="evidence" value="ECO:0007669"/>
    <property type="project" value="TreeGrafter"/>
</dbReference>
<dbReference type="InterPro" id="IPR001478">
    <property type="entry name" value="PDZ"/>
</dbReference>
<evidence type="ECO:0000256" key="1">
    <source>
        <dbReference type="ARBA" id="ARBA00004496"/>
    </source>
</evidence>
<evidence type="ECO:0000256" key="3">
    <source>
        <dbReference type="ARBA" id="ARBA00023038"/>
    </source>
</evidence>
<keyword evidence="3" id="KW-0862">Zinc</keyword>
<keyword evidence="3" id="KW-0479">Metal-binding</keyword>
<proteinExistence type="predicted"/>
<dbReference type="GO" id="GO:0030036">
    <property type="term" value="P:actin cytoskeleton organization"/>
    <property type="evidence" value="ECO:0007669"/>
    <property type="project" value="TreeGrafter"/>
</dbReference>
<evidence type="ECO:0000313" key="5">
    <source>
        <dbReference type="EMBL" id="KAL0281523.1"/>
    </source>
</evidence>
<dbReference type="SUPFAM" id="SSF50156">
    <property type="entry name" value="PDZ domain-like"/>
    <property type="match status" value="1"/>
</dbReference>
<accession>A0AAW2IIH9</accession>
<dbReference type="AlphaFoldDB" id="A0AAW2IIH9"/>
<dbReference type="Gene3D" id="2.30.42.10">
    <property type="match status" value="1"/>
</dbReference>
<dbReference type="GO" id="GO:0051371">
    <property type="term" value="F:muscle alpha-actinin binding"/>
    <property type="evidence" value="ECO:0007669"/>
    <property type="project" value="TreeGrafter"/>
</dbReference>
<protein>
    <recommendedName>
        <fullName evidence="4">PDZ domain-containing protein</fullName>
    </recommendedName>
</protein>
<evidence type="ECO:0000256" key="2">
    <source>
        <dbReference type="ARBA" id="ARBA00022490"/>
    </source>
</evidence>